<evidence type="ECO:0000256" key="10">
    <source>
        <dbReference type="SAM" id="MobiDB-lite"/>
    </source>
</evidence>
<dbReference type="FunFam" id="2.60.120.340:FF:000004">
    <property type="entry name" value="Histone deacetylase HDT1"/>
    <property type="match status" value="1"/>
</dbReference>
<name>A0A8J5H5X4_ZINOF</name>
<evidence type="ECO:0000259" key="11">
    <source>
        <dbReference type="PROSITE" id="PS50157"/>
    </source>
</evidence>
<dbReference type="PROSITE" id="PS50157">
    <property type="entry name" value="ZINC_FINGER_C2H2_2"/>
    <property type="match status" value="1"/>
</dbReference>
<evidence type="ECO:0000256" key="5">
    <source>
        <dbReference type="ARBA" id="ARBA00022853"/>
    </source>
</evidence>
<dbReference type="InterPro" id="IPR041232">
    <property type="entry name" value="NPL"/>
</dbReference>
<keyword evidence="4" id="KW-0378">Hydrolase</keyword>
<evidence type="ECO:0000256" key="9">
    <source>
        <dbReference type="PROSITE-ProRule" id="PRU00042"/>
    </source>
</evidence>
<dbReference type="EMBL" id="JACMSC010000007">
    <property type="protein sequence ID" value="KAG6516764.1"/>
    <property type="molecule type" value="Genomic_DNA"/>
</dbReference>
<proteinExistence type="inferred from homology"/>
<dbReference type="Gene3D" id="2.60.120.340">
    <property type="entry name" value="Nucleoplasmin core domain"/>
    <property type="match status" value="1"/>
</dbReference>
<evidence type="ECO:0000256" key="1">
    <source>
        <dbReference type="ARBA" id="ARBA00004604"/>
    </source>
</evidence>
<keyword evidence="9" id="KW-0863">Zinc-finger</keyword>
<protein>
    <recommendedName>
        <fullName evidence="11">C2H2-type domain-containing protein</fullName>
    </recommendedName>
</protein>
<evidence type="ECO:0000256" key="3">
    <source>
        <dbReference type="ARBA" id="ARBA00022491"/>
    </source>
</evidence>
<keyword evidence="13" id="KW-1185">Reference proteome</keyword>
<gene>
    <name evidence="12" type="ORF">ZIOFF_027238</name>
</gene>
<dbReference type="AlphaFoldDB" id="A0A8J5H5X4"/>
<feature type="compositionally biased region" description="Acidic residues" evidence="10">
    <location>
        <begin position="324"/>
        <end position="342"/>
    </location>
</feature>
<dbReference type="GO" id="GO:0006325">
    <property type="term" value="P:chromatin organization"/>
    <property type="evidence" value="ECO:0007669"/>
    <property type="project" value="UniProtKB-KW"/>
</dbReference>
<keyword evidence="5" id="KW-0156">Chromatin regulator</keyword>
<keyword evidence="9" id="KW-0862">Zinc</keyword>
<dbReference type="PROSITE" id="PS00028">
    <property type="entry name" value="ZINC_FINGER_C2H2_1"/>
    <property type="match status" value="1"/>
</dbReference>
<evidence type="ECO:0000256" key="7">
    <source>
        <dbReference type="ARBA" id="ARBA00023163"/>
    </source>
</evidence>
<keyword evidence="7" id="KW-0804">Transcription</keyword>
<feature type="compositionally biased region" description="Basic and acidic residues" evidence="10">
    <location>
        <begin position="376"/>
        <end position="389"/>
    </location>
</feature>
<comment type="caution">
    <text evidence="12">The sequence shown here is derived from an EMBL/GenBank/DDBJ whole genome shotgun (WGS) entry which is preliminary data.</text>
</comment>
<feature type="compositionally biased region" description="Basic and acidic residues" evidence="10">
    <location>
        <begin position="296"/>
        <end position="305"/>
    </location>
</feature>
<dbReference type="Pfam" id="PF13912">
    <property type="entry name" value="zf-C2H2_6"/>
    <property type="match status" value="1"/>
</dbReference>
<comment type="similarity">
    <text evidence="2">Belongs to the histone deacetylase HD2 family.</text>
</comment>
<dbReference type="InterPro" id="IPR013087">
    <property type="entry name" value="Znf_C2H2_type"/>
</dbReference>
<dbReference type="GO" id="GO:0008270">
    <property type="term" value="F:zinc ion binding"/>
    <property type="evidence" value="ECO:0007669"/>
    <property type="project" value="UniProtKB-KW"/>
</dbReference>
<evidence type="ECO:0000313" key="13">
    <source>
        <dbReference type="Proteomes" id="UP000734854"/>
    </source>
</evidence>
<accession>A0A8J5H5X4</accession>
<feature type="region of interest" description="Disordered" evidence="10">
    <location>
        <begin position="274"/>
        <end position="422"/>
    </location>
</feature>
<feature type="compositionally biased region" description="Basic and acidic residues" evidence="10">
    <location>
        <begin position="343"/>
        <end position="352"/>
    </location>
</feature>
<evidence type="ECO:0000256" key="4">
    <source>
        <dbReference type="ARBA" id="ARBA00022801"/>
    </source>
</evidence>
<keyword evidence="9" id="KW-0479">Metal-binding</keyword>
<dbReference type="Pfam" id="PF17800">
    <property type="entry name" value="NPL"/>
    <property type="match status" value="1"/>
</dbReference>
<evidence type="ECO:0000256" key="6">
    <source>
        <dbReference type="ARBA" id="ARBA00023015"/>
    </source>
</evidence>
<dbReference type="GO" id="GO:0016787">
    <property type="term" value="F:hydrolase activity"/>
    <property type="evidence" value="ECO:0007669"/>
    <property type="project" value="UniProtKB-KW"/>
</dbReference>
<evidence type="ECO:0000256" key="2">
    <source>
        <dbReference type="ARBA" id="ARBA00006673"/>
    </source>
</evidence>
<evidence type="ECO:0000313" key="12">
    <source>
        <dbReference type="EMBL" id="KAG6516764.1"/>
    </source>
</evidence>
<sequence length="446" mass="48146">MSMATHVVLSSTNCGTVSCTSGLELALCPARAPSTWRWSQPASQSASEPNRGPILHGRVPVLFRSLSVSFENSWQSIDRERIGEEDKDGTRRVGAGNGSANELRLHSPACLRVHGYVQRQEEQKQRAWMHVPGLRRLAKELASIFGNLPAAECGLAFVQGSSSLEVQPGQTVKVNPGENKYLHLSQISLGEVKKEKTAAASVFVKFDDKKLVLGTLSADKCSQIQSDLVFEKEFELFHGSKNTSVHFLGYKTAATEEDDEYPFDLLVTETFSNKYSDGDSESEEEIPLAAPVNGKPEAKANDKAAKSNAQKAVTPVGKAKEMGEGEDDDSDDEDDSSDEEEEATPKKAEVGKKRPAGSASKTPVPEKKAKLISPDVKQKTVADGKKDGHVATPFPSKQRKTPANSDKSKQQTPKSSGSVACKSCSKTFNTENALGSHTKAKHSTGN</sequence>
<reference evidence="12 13" key="1">
    <citation type="submission" date="2020-08" db="EMBL/GenBank/DDBJ databases">
        <title>Plant Genome Project.</title>
        <authorList>
            <person name="Zhang R.-G."/>
        </authorList>
    </citation>
    <scope>NUCLEOTIDE SEQUENCE [LARGE SCALE GENOMIC DNA]</scope>
    <source>
        <tissue evidence="12">Rhizome</tissue>
    </source>
</reference>
<keyword evidence="6" id="KW-0805">Transcription regulation</keyword>
<organism evidence="12 13">
    <name type="scientific">Zingiber officinale</name>
    <name type="common">Ginger</name>
    <name type="synonym">Amomum zingiber</name>
    <dbReference type="NCBI Taxonomy" id="94328"/>
    <lineage>
        <taxon>Eukaryota</taxon>
        <taxon>Viridiplantae</taxon>
        <taxon>Streptophyta</taxon>
        <taxon>Embryophyta</taxon>
        <taxon>Tracheophyta</taxon>
        <taxon>Spermatophyta</taxon>
        <taxon>Magnoliopsida</taxon>
        <taxon>Liliopsida</taxon>
        <taxon>Zingiberales</taxon>
        <taxon>Zingiberaceae</taxon>
        <taxon>Zingiber</taxon>
    </lineage>
</organism>
<dbReference type="GO" id="GO:0005730">
    <property type="term" value="C:nucleolus"/>
    <property type="evidence" value="ECO:0007669"/>
    <property type="project" value="UniProtKB-SubCell"/>
</dbReference>
<evidence type="ECO:0000256" key="8">
    <source>
        <dbReference type="ARBA" id="ARBA00023242"/>
    </source>
</evidence>
<keyword evidence="3" id="KW-0678">Repressor</keyword>
<comment type="subcellular location">
    <subcellularLocation>
        <location evidence="1">Nucleus</location>
        <location evidence="1">Nucleolus</location>
    </subcellularLocation>
</comment>
<feature type="domain" description="C2H2-type" evidence="11">
    <location>
        <begin position="419"/>
        <end position="446"/>
    </location>
</feature>
<feature type="compositionally biased region" description="Polar residues" evidence="10">
    <location>
        <begin position="401"/>
        <end position="422"/>
    </location>
</feature>
<dbReference type="Proteomes" id="UP000734854">
    <property type="component" value="Unassembled WGS sequence"/>
</dbReference>
<keyword evidence="8" id="KW-0539">Nucleus</keyword>